<dbReference type="Gene3D" id="2.120.10.30">
    <property type="entry name" value="TolB, C-terminal domain"/>
    <property type="match status" value="3"/>
</dbReference>
<dbReference type="InterPro" id="IPR050952">
    <property type="entry name" value="TRIM-NHL_E3_ligases"/>
</dbReference>
<dbReference type="SUPFAM" id="SSF63829">
    <property type="entry name" value="Calcium-dependent phosphotriesterase"/>
    <property type="match status" value="1"/>
</dbReference>
<reference evidence="3 4" key="1">
    <citation type="submission" date="2021-05" db="EMBL/GenBank/DDBJ databases">
        <title>The draft genome of Geobacter luticola JCM 17780.</title>
        <authorList>
            <person name="Xu Z."/>
            <person name="Masuda Y."/>
            <person name="Itoh H."/>
            <person name="Senoo K."/>
        </authorList>
    </citation>
    <scope>NUCLEOTIDE SEQUENCE [LARGE SCALE GENOMIC DNA]</scope>
    <source>
        <strain evidence="3 4">JCM 17780</strain>
    </source>
</reference>
<dbReference type="SUPFAM" id="SSF63446">
    <property type="entry name" value="Type I dockerin domain"/>
    <property type="match status" value="1"/>
</dbReference>
<gene>
    <name evidence="3" type="ORF">KI810_17165</name>
</gene>
<feature type="repeat" description="NHL" evidence="2">
    <location>
        <begin position="111"/>
        <end position="154"/>
    </location>
</feature>
<evidence type="ECO:0000256" key="1">
    <source>
        <dbReference type="ARBA" id="ARBA00022737"/>
    </source>
</evidence>
<dbReference type="RefSeq" id="WP_214176789.1">
    <property type="nucleotide sequence ID" value="NZ_JAHCVK010000023.1"/>
</dbReference>
<dbReference type="InterPro" id="IPR036439">
    <property type="entry name" value="Dockerin_dom_sf"/>
</dbReference>
<dbReference type="Pfam" id="PF01436">
    <property type="entry name" value="NHL"/>
    <property type="match status" value="1"/>
</dbReference>
<dbReference type="InterPro" id="IPR011042">
    <property type="entry name" value="6-blade_b-propeller_TolB-like"/>
</dbReference>
<comment type="caution">
    <text evidence="3">The sequence shown here is derived from an EMBL/GenBank/DDBJ whole genome shotgun (WGS) entry which is preliminary data.</text>
</comment>
<dbReference type="Gene3D" id="1.10.1330.10">
    <property type="entry name" value="Dockerin domain"/>
    <property type="match status" value="1"/>
</dbReference>
<dbReference type="InterPro" id="IPR001258">
    <property type="entry name" value="NHL_repeat"/>
</dbReference>
<dbReference type="InterPro" id="IPR013783">
    <property type="entry name" value="Ig-like_fold"/>
</dbReference>
<evidence type="ECO:0000256" key="2">
    <source>
        <dbReference type="PROSITE-ProRule" id="PRU00504"/>
    </source>
</evidence>
<evidence type="ECO:0008006" key="5">
    <source>
        <dbReference type="Google" id="ProtNLM"/>
    </source>
</evidence>
<sequence length="914" mass="91959">VMRNLFTVTVIALVVQVIWQGGVASGAVAPQVRVFGAIGEGLRTPVRLAVGGDGSLYVADPRVGGVLEYTPAGRLVRVIGRGGAPAGVGVGADGSLLVSRGSYVAVLGGGGEELRRLVPSEGPFKAATGIAVDDTGTIYVTDSGANCVQVFSAGGAPLFRFGSFGLAQGIVYSDGGAPLARFNMPTAIAFEKQSRQLAIADTLNGRIVFYAVAGLSATSQPVRVIGSLGSGPLKFTAPQGVAFDYAGGALQRLYVVDTYQGNIQAIDPGASTTVNGRPVAGGFLSFIGGYGSGNGQLMVPSDLQFDAASGRLLAVNGYGNVTVYGIDGGIDPAGLPLPGLGIDPVPAEITVSSLSLGGSMTEGASVSLSVAPPAMAGPVTYPSATSWSAVIDNLPTGQNTIAVAARNLAGNASQSVTVTRLLPAPQLAITRIASYTPQSSQTIGGSVSAGALVTIGNDRNGTVAGQVEGDSWSGTVPLLPGANTITVTARQPESATATVVTTIVLDSTAPALSVSAIADDSYTSTPTQNISGTVSDPWLDKVTVNGEPVVLTGDRFSSAVTLSGGANSIVVAASDLAGNVSIDRRTVHFDTSLPVITVTAPADNAATSQETITLSGTTDKPASVTVNGIAAASTDNGWQADVKLGAGLNTILIGATDRYGNSSSLKRSIILDREAPVIAISQPGQDLASASPNLMLAGSASDATSFTLSASVNGQSVPLTLNGGEFSLSLEFVAEGPHAVSLTATDAAGNVSSTSRNISYDITPPVLTVNPVTGYYPERLSGTVEAGASVTVGDGTGPVGRVTTESTAWSADLAGISYDPATLRITAVDAAGNLSSRGLVVHEPDGDLTGDGSVTMADALLAIRIVTRDAVPTADQLAHGDIGPLLAGRPNPNGKIELVDALLILRRAVGLKSW</sequence>
<evidence type="ECO:0000313" key="3">
    <source>
        <dbReference type="EMBL" id="MBT0654781.1"/>
    </source>
</evidence>
<dbReference type="PANTHER" id="PTHR24104:SF25">
    <property type="entry name" value="PROTEIN LIN-41"/>
    <property type="match status" value="1"/>
</dbReference>
<dbReference type="Pfam" id="PF09136">
    <property type="entry name" value="Glucodextran_B"/>
    <property type="match status" value="2"/>
</dbReference>
<name>A0ABS5SIX1_9BACT</name>
<dbReference type="EMBL" id="JAHCVK010000023">
    <property type="protein sequence ID" value="MBT0654781.1"/>
    <property type="molecule type" value="Genomic_DNA"/>
</dbReference>
<dbReference type="Gene3D" id="2.60.40.10">
    <property type="entry name" value="Immunoglobulins"/>
    <property type="match status" value="5"/>
</dbReference>
<dbReference type="Proteomes" id="UP000756860">
    <property type="component" value="Unassembled WGS sequence"/>
</dbReference>
<keyword evidence="4" id="KW-1185">Reference proteome</keyword>
<proteinExistence type="predicted"/>
<dbReference type="CDD" id="cd05819">
    <property type="entry name" value="NHL"/>
    <property type="match status" value="1"/>
</dbReference>
<accession>A0ABS5SIX1</accession>
<evidence type="ECO:0000313" key="4">
    <source>
        <dbReference type="Proteomes" id="UP000756860"/>
    </source>
</evidence>
<keyword evidence="1" id="KW-0677">Repeat</keyword>
<dbReference type="PANTHER" id="PTHR24104">
    <property type="entry name" value="E3 UBIQUITIN-PROTEIN LIGASE NHLRC1-RELATED"/>
    <property type="match status" value="1"/>
</dbReference>
<dbReference type="PROSITE" id="PS51125">
    <property type="entry name" value="NHL"/>
    <property type="match status" value="1"/>
</dbReference>
<feature type="non-terminal residue" evidence="3">
    <location>
        <position position="1"/>
    </location>
</feature>
<dbReference type="CDD" id="cd14256">
    <property type="entry name" value="Dockerin_I"/>
    <property type="match status" value="1"/>
</dbReference>
<protein>
    <recommendedName>
        <fullName evidence="5">NHL repeat-containing protein</fullName>
    </recommendedName>
</protein>
<organism evidence="3 4">
    <name type="scientific">Geomobilimonas luticola</name>
    <dbReference type="NCBI Taxonomy" id="1114878"/>
    <lineage>
        <taxon>Bacteria</taxon>
        <taxon>Pseudomonadati</taxon>
        <taxon>Thermodesulfobacteriota</taxon>
        <taxon>Desulfuromonadia</taxon>
        <taxon>Geobacterales</taxon>
        <taxon>Geobacteraceae</taxon>
        <taxon>Geomobilimonas</taxon>
    </lineage>
</organism>